<evidence type="ECO:0000256" key="4">
    <source>
        <dbReference type="ARBA" id="ARBA00022475"/>
    </source>
</evidence>
<evidence type="ECO:0000256" key="6">
    <source>
        <dbReference type="ARBA" id="ARBA00022989"/>
    </source>
</evidence>
<feature type="transmembrane region" description="Helical" evidence="10">
    <location>
        <begin position="389"/>
        <end position="411"/>
    </location>
</feature>
<keyword evidence="6 10" id="KW-1133">Transmembrane helix</keyword>
<feature type="transmembrane region" description="Helical" evidence="10">
    <location>
        <begin position="160"/>
        <end position="180"/>
    </location>
</feature>
<dbReference type="AlphaFoldDB" id="A0A2S0VQL3"/>
<dbReference type="InterPro" id="IPR048279">
    <property type="entry name" value="MdtK-like"/>
</dbReference>
<feature type="transmembrane region" description="Helical" evidence="10">
    <location>
        <begin position="131"/>
        <end position="148"/>
    </location>
</feature>
<dbReference type="NCBIfam" id="TIGR00797">
    <property type="entry name" value="matE"/>
    <property type="match status" value="1"/>
</dbReference>
<dbReference type="PANTHER" id="PTHR43298:SF2">
    <property type="entry name" value="FMN_FAD EXPORTER YEEO-RELATED"/>
    <property type="match status" value="1"/>
</dbReference>
<evidence type="ECO:0000256" key="3">
    <source>
        <dbReference type="ARBA" id="ARBA00022449"/>
    </source>
</evidence>
<dbReference type="PANTHER" id="PTHR43298">
    <property type="entry name" value="MULTIDRUG RESISTANCE PROTEIN NORM-RELATED"/>
    <property type="match status" value="1"/>
</dbReference>
<dbReference type="Proteomes" id="UP000244441">
    <property type="component" value="Chromosome"/>
</dbReference>
<keyword evidence="3" id="KW-0050">Antiport</keyword>
<dbReference type="PIRSF" id="PIRSF006603">
    <property type="entry name" value="DinF"/>
    <property type="match status" value="1"/>
</dbReference>
<reference evidence="11 12" key="1">
    <citation type="submission" date="2018-01" db="EMBL/GenBank/DDBJ databases">
        <title>Genome sequence of a Cantenovulum-like bacteria.</title>
        <authorList>
            <person name="Tan W.R."/>
            <person name="Lau N.-S."/>
            <person name="Go F."/>
            <person name="Amirul A.-A.A."/>
        </authorList>
    </citation>
    <scope>NUCLEOTIDE SEQUENCE [LARGE SCALE GENOMIC DNA]</scope>
    <source>
        <strain evidence="11 12">CCB-QB4</strain>
    </source>
</reference>
<dbReference type="Pfam" id="PF01554">
    <property type="entry name" value="MatE"/>
    <property type="match status" value="2"/>
</dbReference>
<evidence type="ECO:0000256" key="2">
    <source>
        <dbReference type="ARBA" id="ARBA00022448"/>
    </source>
</evidence>
<protein>
    <recommendedName>
        <fullName evidence="9">Multidrug-efflux transporter</fullName>
    </recommendedName>
</protein>
<accession>A0A2S0VQL3</accession>
<proteinExistence type="predicted"/>
<evidence type="ECO:0000256" key="1">
    <source>
        <dbReference type="ARBA" id="ARBA00004429"/>
    </source>
</evidence>
<organism evidence="11 12">
    <name type="scientific">Saccharobesus litoralis</name>
    <dbReference type="NCBI Taxonomy" id="2172099"/>
    <lineage>
        <taxon>Bacteria</taxon>
        <taxon>Pseudomonadati</taxon>
        <taxon>Pseudomonadota</taxon>
        <taxon>Gammaproteobacteria</taxon>
        <taxon>Alteromonadales</taxon>
        <taxon>Alteromonadaceae</taxon>
        <taxon>Saccharobesus</taxon>
    </lineage>
</organism>
<dbReference type="GO" id="GO:0042910">
    <property type="term" value="F:xenobiotic transmembrane transporter activity"/>
    <property type="evidence" value="ECO:0007669"/>
    <property type="project" value="InterPro"/>
</dbReference>
<evidence type="ECO:0000256" key="9">
    <source>
        <dbReference type="ARBA" id="ARBA00031636"/>
    </source>
</evidence>
<dbReference type="InterPro" id="IPR002528">
    <property type="entry name" value="MATE_fam"/>
</dbReference>
<comment type="subcellular location">
    <subcellularLocation>
        <location evidence="1">Cell inner membrane</location>
        <topology evidence="1">Multi-pass membrane protein</topology>
    </subcellularLocation>
</comment>
<keyword evidence="7" id="KW-0406">Ion transport</keyword>
<feature type="transmembrane region" description="Helical" evidence="10">
    <location>
        <begin position="318"/>
        <end position="336"/>
    </location>
</feature>
<dbReference type="GO" id="GO:0015297">
    <property type="term" value="F:antiporter activity"/>
    <property type="evidence" value="ECO:0007669"/>
    <property type="project" value="UniProtKB-KW"/>
</dbReference>
<dbReference type="EMBL" id="CP026604">
    <property type="protein sequence ID" value="AWB66503.1"/>
    <property type="molecule type" value="Genomic_DNA"/>
</dbReference>
<keyword evidence="8 10" id="KW-0472">Membrane</keyword>
<feature type="transmembrane region" description="Helical" evidence="10">
    <location>
        <begin position="356"/>
        <end position="377"/>
    </location>
</feature>
<feature type="transmembrane region" description="Helical" evidence="10">
    <location>
        <begin position="89"/>
        <end position="111"/>
    </location>
</feature>
<feature type="transmembrane region" description="Helical" evidence="10">
    <location>
        <begin position="192"/>
        <end position="213"/>
    </location>
</feature>
<dbReference type="GO" id="GO:0005886">
    <property type="term" value="C:plasma membrane"/>
    <property type="evidence" value="ECO:0007669"/>
    <property type="project" value="UniProtKB-SubCell"/>
</dbReference>
<dbReference type="RefSeq" id="WP_108602566.1">
    <property type="nucleotide sequence ID" value="NZ_CP026604.1"/>
</dbReference>
<dbReference type="InterPro" id="IPR050222">
    <property type="entry name" value="MATE_MdtK"/>
</dbReference>
<evidence type="ECO:0000256" key="8">
    <source>
        <dbReference type="ARBA" id="ARBA00023136"/>
    </source>
</evidence>
<feature type="transmembrane region" description="Helical" evidence="10">
    <location>
        <begin position="242"/>
        <end position="264"/>
    </location>
</feature>
<evidence type="ECO:0000256" key="5">
    <source>
        <dbReference type="ARBA" id="ARBA00022692"/>
    </source>
</evidence>
<keyword evidence="12" id="KW-1185">Reference proteome</keyword>
<feature type="transmembrane region" description="Helical" evidence="10">
    <location>
        <begin position="417"/>
        <end position="436"/>
    </location>
</feature>
<dbReference type="KEGG" id="cate:C2869_08710"/>
<feature type="transmembrane region" description="Helical" evidence="10">
    <location>
        <begin position="284"/>
        <end position="306"/>
    </location>
</feature>
<feature type="transmembrane region" description="Helical" evidence="10">
    <location>
        <begin position="53"/>
        <end position="77"/>
    </location>
</feature>
<evidence type="ECO:0000313" key="12">
    <source>
        <dbReference type="Proteomes" id="UP000244441"/>
    </source>
</evidence>
<keyword evidence="2" id="KW-0813">Transport</keyword>
<dbReference type="CDD" id="cd13134">
    <property type="entry name" value="MATE_like_8"/>
    <property type="match status" value="1"/>
</dbReference>
<sequence>MRYINFSAIRDSLKLAWPISLQNMLVTLLAMIDVMMVGHLGDAAIGAVGLGNRVIFVVMVIVLGLAWGVGILSAQYFGAGQKRKIRQSILMGISVAVVALSPIILAGYFWADDVLRLGSSDETLIVLGTEYLWITLPSLYFVAIVFVFENALRALNQVKLPMVFSSIAMLLNIVLNYWLINGGLGVEAMGVAGAAWATTIARIFHVVLMLYCLAKVKHVLFPKAKDFIVLNNQGEWSKLIKLVWPMMFSFGLWSLGTFVYQLIFGQMGTQELAVMSLLTPIEGIYMSLFFGFASACSIMVGQNLGANQFDQAWSTARTFAISAPFGAFVFGLVMLLGRDFIFLPFASMPTDTIHLAQQVFVVITLSVWLKVINMTAAMGVLRAGGDNKYCMFTDMFGMWVVSIPLTYYAAFHLHLPLIWVALAMYSEEIAKAFLFVGRVQSKKWMRNLTSKTIRAEKEPVKQQLEL</sequence>
<name>A0A2S0VQL3_9ALTE</name>
<dbReference type="GO" id="GO:0006811">
    <property type="term" value="P:monoatomic ion transport"/>
    <property type="evidence" value="ECO:0007669"/>
    <property type="project" value="UniProtKB-KW"/>
</dbReference>
<evidence type="ECO:0000256" key="7">
    <source>
        <dbReference type="ARBA" id="ARBA00023065"/>
    </source>
</evidence>
<keyword evidence="5 10" id="KW-0812">Transmembrane</keyword>
<dbReference type="OrthoDB" id="9780160at2"/>
<evidence type="ECO:0000313" key="11">
    <source>
        <dbReference type="EMBL" id="AWB66503.1"/>
    </source>
</evidence>
<gene>
    <name evidence="11" type="ORF">C2869_08710</name>
</gene>
<feature type="transmembrane region" description="Helical" evidence="10">
    <location>
        <begin position="21"/>
        <end position="41"/>
    </location>
</feature>
<keyword evidence="4" id="KW-1003">Cell membrane</keyword>
<evidence type="ECO:0000256" key="10">
    <source>
        <dbReference type="SAM" id="Phobius"/>
    </source>
</evidence>